<feature type="transmembrane region" description="Helical" evidence="6">
    <location>
        <begin position="341"/>
        <end position="359"/>
    </location>
</feature>
<dbReference type="Pfam" id="PF12698">
    <property type="entry name" value="ABC2_membrane_3"/>
    <property type="match status" value="1"/>
</dbReference>
<evidence type="ECO:0000256" key="5">
    <source>
        <dbReference type="ARBA" id="ARBA00023136"/>
    </source>
</evidence>
<feature type="transmembrane region" description="Helical" evidence="6">
    <location>
        <begin position="316"/>
        <end position="335"/>
    </location>
</feature>
<dbReference type="OrthoDB" id="9768837at2"/>
<organism evidence="8 9">
    <name type="scientific">Isobaculum melis</name>
    <dbReference type="NCBI Taxonomy" id="142588"/>
    <lineage>
        <taxon>Bacteria</taxon>
        <taxon>Bacillati</taxon>
        <taxon>Bacillota</taxon>
        <taxon>Bacilli</taxon>
        <taxon>Lactobacillales</taxon>
        <taxon>Carnobacteriaceae</taxon>
        <taxon>Isobaculum</taxon>
    </lineage>
</organism>
<feature type="domain" description="ABC-2 type transporter transmembrane" evidence="7">
    <location>
        <begin position="20"/>
        <end position="386"/>
    </location>
</feature>
<evidence type="ECO:0000256" key="2">
    <source>
        <dbReference type="ARBA" id="ARBA00022475"/>
    </source>
</evidence>
<dbReference type="PANTHER" id="PTHR30294:SF29">
    <property type="entry name" value="MULTIDRUG ABC TRANSPORTER PERMEASE YBHS-RELATED"/>
    <property type="match status" value="1"/>
</dbReference>
<evidence type="ECO:0000313" key="9">
    <source>
        <dbReference type="Proteomes" id="UP000198948"/>
    </source>
</evidence>
<comment type="subcellular location">
    <subcellularLocation>
        <location evidence="1">Cell membrane</location>
        <topology evidence="1">Multi-pass membrane protein</topology>
    </subcellularLocation>
</comment>
<feature type="transmembrane region" description="Helical" evidence="6">
    <location>
        <begin position="371"/>
        <end position="391"/>
    </location>
</feature>
<dbReference type="InterPro" id="IPR013525">
    <property type="entry name" value="ABC2_TM"/>
</dbReference>
<sequence>MSKFWTIVGEVYKKNVKTASFIFTLLSPIIIIGIIGVVIYFVSDNQETPVIAVISDDNVYSEVLAKPNDHFEVNTKITTEKEAKSALEEEEIVGYLVLEAQNNQVSGTYYEQPATSDKVNAADLIALLTTEKTNEVAKELGLSQEDMAKLTSSVMIANQTIHFTDGKEDEQDEMTTTLKTVGATFLAFLSFMFIMTYASLIATEIASEKGTRIMEIILSSVTATTHFFGKLVAILLVCATQLAFYAIVAIGGFQLLKTDAFPKEITDIISDFYFSAILDGMLGASLLYFLLGLVIYSVLAAFLGSLVSKTEEVSQVIMPIMLLSMAGFYAATFAGSASGSTLYKIGSYFPFFTPMMMPIRIANGTITTGGIVLGLVLMIVFATLMTYFTLMMYRSNVLVYSDAGVFITIKTSWSVLRNQKRK</sequence>
<dbReference type="EMBL" id="FOHA01000004">
    <property type="protein sequence ID" value="SER72562.1"/>
    <property type="molecule type" value="Genomic_DNA"/>
</dbReference>
<dbReference type="STRING" id="142588.SAMN04488559_10473"/>
<keyword evidence="3 6" id="KW-0812">Transmembrane</keyword>
<proteinExistence type="predicted"/>
<dbReference type="InterPro" id="IPR051449">
    <property type="entry name" value="ABC-2_transporter_component"/>
</dbReference>
<dbReference type="AlphaFoldDB" id="A0A1H9RIJ1"/>
<feature type="transmembrane region" description="Helical" evidence="6">
    <location>
        <begin position="185"/>
        <end position="206"/>
    </location>
</feature>
<dbReference type="RefSeq" id="WP_092650856.1">
    <property type="nucleotide sequence ID" value="NZ_FOHA01000004.1"/>
</dbReference>
<gene>
    <name evidence="8" type="ORF">SAMN04488559_10473</name>
</gene>
<dbReference type="GO" id="GO:0005886">
    <property type="term" value="C:plasma membrane"/>
    <property type="evidence" value="ECO:0007669"/>
    <property type="project" value="UniProtKB-SubCell"/>
</dbReference>
<protein>
    <submittedName>
        <fullName evidence="8">ABC-2 type transport system permease protein</fullName>
    </submittedName>
</protein>
<keyword evidence="2" id="KW-1003">Cell membrane</keyword>
<feature type="transmembrane region" description="Helical" evidence="6">
    <location>
        <begin position="397"/>
        <end position="416"/>
    </location>
</feature>
<evidence type="ECO:0000256" key="6">
    <source>
        <dbReference type="SAM" id="Phobius"/>
    </source>
</evidence>
<evidence type="ECO:0000259" key="7">
    <source>
        <dbReference type="Pfam" id="PF12698"/>
    </source>
</evidence>
<name>A0A1H9RIJ1_9LACT</name>
<keyword evidence="9" id="KW-1185">Reference proteome</keyword>
<evidence type="ECO:0000256" key="3">
    <source>
        <dbReference type="ARBA" id="ARBA00022692"/>
    </source>
</evidence>
<feature type="transmembrane region" description="Helical" evidence="6">
    <location>
        <begin position="227"/>
        <end position="253"/>
    </location>
</feature>
<dbReference type="Proteomes" id="UP000198948">
    <property type="component" value="Unassembled WGS sequence"/>
</dbReference>
<evidence type="ECO:0000256" key="1">
    <source>
        <dbReference type="ARBA" id="ARBA00004651"/>
    </source>
</evidence>
<keyword evidence="4 6" id="KW-1133">Transmembrane helix</keyword>
<accession>A0A1H9RIJ1</accession>
<evidence type="ECO:0000313" key="8">
    <source>
        <dbReference type="EMBL" id="SER72562.1"/>
    </source>
</evidence>
<dbReference type="GO" id="GO:0140359">
    <property type="term" value="F:ABC-type transporter activity"/>
    <property type="evidence" value="ECO:0007669"/>
    <property type="project" value="InterPro"/>
</dbReference>
<feature type="transmembrane region" description="Helical" evidence="6">
    <location>
        <begin position="21"/>
        <end position="42"/>
    </location>
</feature>
<feature type="transmembrane region" description="Helical" evidence="6">
    <location>
        <begin position="273"/>
        <end position="304"/>
    </location>
</feature>
<keyword evidence="5 6" id="KW-0472">Membrane</keyword>
<dbReference type="PANTHER" id="PTHR30294">
    <property type="entry name" value="MEMBRANE COMPONENT OF ABC TRANSPORTER YHHJ-RELATED"/>
    <property type="match status" value="1"/>
</dbReference>
<reference evidence="8 9" key="1">
    <citation type="submission" date="2016-10" db="EMBL/GenBank/DDBJ databases">
        <authorList>
            <person name="de Groot N.N."/>
        </authorList>
    </citation>
    <scope>NUCLEOTIDE SEQUENCE [LARGE SCALE GENOMIC DNA]</scope>
    <source>
        <strain evidence="8 9">DSM 13760</strain>
    </source>
</reference>
<evidence type="ECO:0000256" key="4">
    <source>
        <dbReference type="ARBA" id="ARBA00022989"/>
    </source>
</evidence>